<dbReference type="Proteomes" id="UP000218327">
    <property type="component" value="Unassembled WGS sequence"/>
</dbReference>
<feature type="domain" description="SnoaL-like" evidence="1">
    <location>
        <begin position="13"/>
        <end position="113"/>
    </location>
</feature>
<gene>
    <name evidence="2" type="ORF">COA96_02150</name>
</gene>
<accession>A0A2A5B8W7</accession>
<name>A0A2A5B8W7_9GAMM</name>
<proteinExistence type="predicted"/>
<dbReference type="AlphaFoldDB" id="A0A2A5B8W7"/>
<comment type="caution">
    <text evidence="2">The sequence shown here is derived from an EMBL/GenBank/DDBJ whole genome shotgun (WGS) entry which is preliminary data.</text>
</comment>
<dbReference type="InterPro" id="IPR037401">
    <property type="entry name" value="SnoaL-like"/>
</dbReference>
<protein>
    <submittedName>
        <fullName evidence="2">Limonene-1,2-epoxide hydrolase</fullName>
    </submittedName>
</protein>
<reference evidence="3" key="1">
    <citation type="submission" date="2017-08" db="EMBL/GenBank/DDBJ databases">
        <title>A dynamic microbial community with high functional redundancy inhabits the cold, oxic subseafloor aquifer.</title>
        <authorList>
            <person name="Tully B.J."/>
            <person name="Wheat C.G."/>
            <person name="Glazer B.T."/>
            <person name="Huber J.A."/>
        </authorList>
    </citation>
    <scope>NUCLEOTIDE SEQUENCE [LARGE SCALE GENOMIC DNA]</scope>
</reference>
<dbReference type="EMBL" id="NVVJ01000004">
    <property type="protein sequence ID" value="PCJ28034.1"/>
    <property type="molecule type" value="Genomic_DNA"/>
</dbReference>
<evidence type="ECO:0000259" key="1">
    <source>
        <dbReference type="Pfam" id="PF12680"/>
    </source>
</evidence>
<dbReference type="GO" id="GO:0016787">
    <property type="term" value="F:hydrolase activity"/>
    <property type="evidence" value="ECO:0007669"/>
    <property type="project" value="UniProtKB-KW"/>
</dbReference>
<dbReference type="InterPro" id="IPR032710">
    <property type="entry name" value="NTF2-like_dom_sf"/>
</dbReference>
<dbReference type="PANTHER" id="PTHR41252:SF1">
    <property type="entry name" value="BLR2505 PROTEIN"/>
    <property type="match status" value="1"/>
</dbReference>
<sequence length="130" mass="14801">MPNQATSNNEATIREFVAAWSNLDADELAAYFTEDGVYFNIPTQAISGRDNVRNFISNFIQPWESTDWEILNIIAQGDIVMVERIDHTIAAGKNIDLPCFGIFEMQNGKIKEWRDYFNLATYTDALRASN</sequence>
<dbReference type="PANTHER" id="PTHR41252">
    <property type="entry name" value="BLR2505 PROTEIN"/>
    <property type="match status" value="1"/>
</dbReference>
<evidence type="ECO:0000313" key="2">
    <source>
        <dbReference type="EMBL" id="PCJ28034.1"/>
    </source>
</evidence>
<keyword evidence="2" id="KW-0378">Hydrolase</keyword>
<evidence type="ECO:0000313" key="3">
    <source>
        <dbReference type="Proteomes" id="UP000218327"/>
    </source>
</evidence>
<dbReference type="SUPFAM" id="SSF54427">
    <property type="entry name" value="NTF2-like"/>
    <property type="match status" value="1"/>
</dbReference>
<dbReference type="Gene3D" id="3.10.450.50">
    <property type="match status" value="1"/>
</dbReference>
<organism evidence="2 3">
    <name type="scientific">SAR86 cluster bacterium</name>
    <dbReference type="NCBI Taxonomy" id="2030880"/>
    <lineage>
        <taxon>Bacteria</taxon>
        <taxon>Pseudomonadati</taxon>
        <taxon>Pseudomonadota</taxon>
        <taxon>Gammaproteobacteria</taxon>
        <taxon>SAR86 cluster</taxon>
    </lineage>
</organism>
<dbReference type="Pfam" id="PF12680">
    <property type="entry name" value="SnoaL_2"/>
    <property type="match status" value="1"/>
</dbReference>